<evidence type="ECO:0000259" key="8">
    <source>
        <dbReference type="PROSITE" id="PS50110"/>
    </source>
</evidence>
<dbReference type="PROSITE" id="PS51755">
    <property type="entry name" value="OMPR_PHOB"/>
    <property type="match status" value="1"/>
</dbReference>
<dbReference type="InterPro" id="IPR016032">
    <property type="entry name" value="Sig_transdc_resp-reg_C-effctor"/>
</dbReference>
<dbReference type="InterPro" id="IPR036388">
    <property type="entry name" value="WH-like_DNA-bd_sf"/>
</dbReference>
<dbReference type="Pfam" id="PF00486">
    <property type="entry name" value="Trans_reg_C"/>
    <property type="match status" value="1"/>
</dbReference>
<accession>A0ABV9NE23</accession>
<evidence type="ECO:0000256" key="7">
    <source>
        <dbReference type="PROSITE-ProRule" id="PRU01091"/>
    </source>
</evidence>
<evidence type="ECO:0000259" key="9">
    <source>
        <dbReference type="PROSITE" id="PS51755"/>
    </source>
</evidence>
<comment type="caution">
    <text evidence="10">The sequence shown here is derived from an EMBL/GenBank/DDBJ whole genome shotgun (WGS) entry which is preliminary data.</text>
</comment>
<feature type="modified residue" description="4-aspartylphosphate" evidence="6">
    <location>
        <position position="58"/>
    </location>
</feature>
<gene>
    <name evidence="10" type="ORF">ACFPB0_09395</name>
</gene>
<dbReference type="InterPro" id="IPR011006">
    <property type="entry name" value="CheY-like_superfamily"/>
</dbReference>
<dbReference type="RefSeq" id="WP_371393425.1">
    <property type="nucleotide sequence ID" value="NZ_CP163421.1"/>
</dbReference>
<keyword evidence="11" id="KW-1185">Reference proteome</keyword>
<protein>
    <submittedName>
        <fullName evidence="10">Response regulator</fullName>
    </submittedName>
</protein>
<dbReference type="SUPFAM" id="SSF46894">
    <property type="entry name" value="C-terminal effector domain of the bipartite response regulators"/>
    <property type="match status" value="1"/>
</dbReference>
<feature type="domain" description="Response regulatory" evidence="8">
    <location>
        <begin position="9"/>
        <end position="122"/>
    </location>
</feature>
<sequence>MTGLPSEPHILVVDDDDRIRTLLSRFLRERGFRVSSAPNAGKALSMLRSLAFDLLILDVMMPGMDGFELTRAVREAHDCPILLLTARGEPEDRIKGLSLGADDYLAKPFEPEELILRVQAILRRMIPKKQGAKRVRFGGWIFELETGQLMQGEARVRLTGGEAALLSALAQSPGEPVDRYLLSERAAGGAGERAIDVQMTRLRRKIEDDPKNPVFLQTVRGEGYKLVAEPVFEAPAGK</sequence>
<dbReference type="Gene3D" id="1.10.10.10">
    <property type="entry name" value="Winged helix-like DNA-binding domain superfamily/Winged helix DNA-binding domain"/>
    <property type="match status" value="1"/>
</dbReference>
<evidence type="ECO:0000313" key="10">
    <source>
        <dbReference type="EMBL" id="MFC4725501.1"/>
    </source>
</evidence>
<keyword evidence="1 6" id="KW-0597">Phosphoprotein</keyword>
<organism evidence="10 11">
    <name type="scientific">Glycocaulis abyssi</name>
    <dbReference type="NCBI Taxonomy" id="1433403"/>
    <lineage>
        <taxon>Bacteria</taxon>
        <taxon>Pseudomonadati</taxon>
        <taxon>Pseudomonadota</taxon>
        <taxon>Alphaproteobacteria</taxon>
        <taxon>Maricaulales</taxon>
        <taxon>Maricaulaceae</taxon>
        <taxon>Glycocaulis</taxon>
    </lineage>
</organism>
<evidence type="ECO:0000256" key="4">
    <source>
        <dbReference type="ARBA" id="ARBA00023125"/>
    </source>
</evidence>
<keyword evidence="2" id="KW-0902">Two-component regulatory system</keyword>
<dbReference type="SMART" id="SM00862">
    <property type="entry name" value="Trans_reg_C"/>
    <property type="match status" value="1"/>
</dbReference>
<reference evidence="11" key="1">
    <citation type="journal article" date="2019" name="Int. J. Syst. Evol. Microbiol.">
        <title>The Global Catalogue of Microorganisms (GCM) 10K type strain sequencing project: providing services to taxonomists for standard genome sequencing and annotation.</title>
        <authorList>
            <consortium name="The Broad Institute Genomics Platform"/>
            <consortium name="The Broad Institute Genome Sequencing Center for Infectious Disease"/>
            <person name="Wu L."/>
            <person name="Ma J."/>
        </authorList>
    </citation>
    <scope>NUCLEOTIDE SEQUENCE [LARGE SCALE GENOMIC DNA]</scope>
    <source>
        <strain evidence="11">CCUG 62981</strain>
    </source>
</reference>
<dbReference type="PANTHER" id="PTHR48111">
    <property type="entry name" value="REGULATOR OF RPOS"/>
    <property type="match status" value="1"/>
</dbReference>
<name>A0ABV9NE23_9PROT</name>
<dbReference type="InterPro" id="IPR001789">
    <property type="entry name" value="Sig_transdc_resp-reg_receiver"/>
</dbReference>
<dbReference type="InterPro" id="IPR001867">
    <property type="entry name" value="OmpR/PhoB-type_DNA-bd"/>
</dbReference>
<evidence type="ECO:0000256" key="5">
    <source>
        <dbReference type="ARBA" id="ARBA00023163"/>
    </source>
</evidence>
<feature type="DNA-binding region" description="OmpR/PhoB-type" evidence="7">
    <location>
        <begin position="132"/>
        <end position="228"/>
    </location>
</feature>
<dbReference type="CDD" id="cd00383">
    <property type="entry name" value="trans_reg_C"/>
    <property type="match status" value="1"/>
</dbReference>
<evidence type="ECO:0000256" key="2">
    <source>
        <dbReference type="ARBA" id="ARBA00023012"/>
    </source>
</evidence>
<dbReference type="SMART" id="SM00448">
    <property type="entry name" value="REC"/>
    <property type="match status" value="1"/>
</dbReference>
<evidence type="ECO:0000256" key="6">
    <source>
        <dbReference type="PROSITE-ProRule" id="PRU00169"/>
    </source>
</evidence>
<evidence type="ECO:0000256" key="3">
    <source>
        <dbReference type="ARBA" id="ARBA00023015"/>
    </source>
</evidence>
<dbReference type="Pfam" id="PF00072">
    <property type="entry name" value="Response_reg"/>
    <property type="match status" value="1"/>
</dbReference>
<dbReference type="SUPFAM" id="SSF52172">
    <property type="entry name" value="CheY-like"/>
    <property type="match status" value="1"/>
</dbReference>
<dbReference type="InterPro" id="IPR039420">
    <property type="entry name" value="WalR-like"/>
</dbReference>
<dbReference type="Proteomes" id="UP001596024">
    <property type="component" value="Unassembled WGS sequence"/>
</dbReference>
<keyword evidence="5" id="KW-0804">Transcription</keyword>
<evidence type="ECO:0000256" key="1">
    <source>
        <dbReference type="ARBA" id="ARBA00022553"/>
    </source>
</evidence>
<evidence type="ECO:0000313" key="11">
    <source>
        <dbReference type="Proteomes" id="UP001596024"/>
    </source>
</evidence>
<keyword evidence="4 7" id="KW-0238">DNA-binding</keyword>
<dbReference type="Gene3D" id="6.10.250.690">
    <property type="match status" value="1"/>
</dbReference>
<dbReference type="PANTHER" id="PTHR48111:SF4">
    <property type="entry name" value="DNA-BINDING DUAL TRANSCRIPTIONAL REGULATOR OMPR"/>
    <property type="match status" value="1"/>
</dbReference>
<feature type="domain" description="OmpR/PhoB-type" evidence="9">
    <location>
        <begin position="132"/>
        <end position="228"/>
    </location>
</feature>
<keyword evidence="3" id="KW-0805">Transcription regulation</keyword>
<dbReference type="EMBL" id="JBHSGQ010000004">
    <property type="protein sequence ID" value="MFC4725501.1"/>
    <property type="molecule type" value="Genomic_DNA"/>
</dbReference>
<proteinExistence type="predicted"/>
<dbReference type="Gene3D" id="3.40.50.2300">
    <property type="match status" value="1"/>
</dbReference>
<dbReference type="PROSITE" id="PS50110">
    <property type="entry name" value="RESPONSE_REGULATORY"/>
    <property type="match status" value="1"/>
</dbReference>